<evidence type="ECO:0000256" key="1">
    <source>
        <dbReference type="ARBA" id="ARBA00022729"/>
    </source>
</evidence>
<feature type="region of interest" description="Disordered" evidence="2">
    <location>
        <begin position="62"/>
        <end position="90"/>
    </location>
</feature>
<dbReference type="InterPro" id="IPR013517">
    <property type="entry name" value="FG-GAP"/>
</dbReference>
<dbReference type="EMBL" id="CP120988">
    <property type="protein sequence ID" value="WLQ60717.1"/>
    <property type="molecule type" value="Genomic_DNA"/>
</dbReference>
<proteinExistence type="predicted"/>
<organism evidence="4 5">
    <name type="scientific">Streptomyces poriferorum</name>
    <dbReference type="NCBI Taxonomy" id="2798799"/>
    <lineage>
        <taxon>Bacteria</taxon>
        <taxon>Bacillati</taxon>
        <taxon>Actinomycetota</taxon>
        <taxon>Actinomycetes</taxon>
        <taxon>Kitasatosporales</taxon>
        <taxon>Streptomycetaceae</taxon>
        <taxon>Streptomyces</taxon>
    </lineage>
</organism>
<reference evidence="4 5" key="1">
    <citation type="submission" date="2023-03" db="EMBL/GenBank/DDBJ databases">
        <title>Isolation and description of six Streptomyces strains from soil environments, able to metabolize different microbial glucans.</title>
        <authorList>
            <person name="Widen T."/>
            <person name="Larsbrink J."/>
        </authorList>
    </citation>
    <scope>NUCLEOTIDE SEQUENCE [LARGE SCALE GENOMIC DNA]</scope>
    <source>
        <strain evidence="4 5">Alt2</strain>
    </source>
</reference>
<dbReference type="InterPro" id="IPR015943">
    <property type="entry name" value="WD40/YVTN_repeat-like_dom_sf"/>
</dbReference>
<dbReference type="InterPro" id="IPR011047">
    <property type="entry name" value="Quinoprotein_ADH-like_sf"/>
</dbReference>
<dbReference type="SUPFAM" id="SSF69318">
    <property type="entry name" value="Integrin alpha N-terminal domain"/>
    <property type="match status" value="1"/>
</dbReference>
<keyword evidence="1 3" id="KW-0732">Signal</keyword>
<accession>A0ABY9J3G7</accession>
<evidence type="ECO:0000256" key="2">
    <source>
        <dbReference type="SAM" id="MobiDB-lite"/>
    </source>
</evidence>
<evidence type="ECO:0000256" key="3">
    <source>
        <dbReference type="SAM" id="SignalP"/>
    </source>
</evidence>
<feature type="chain" id="PRO_5046762805" evidence="3">
    <location>
        <begin position="32"/>
        <end position="974"/>
    </location>
</feature>
<gene>
    <name evidence="4" type="ORF">P8A19_37160</name>
</gene>
<dbReference type="Proteomes" id="UP001235744">
    <property type="component" value="Chromosome"/>
</dbReference>
<dbReference type="RefSeq" id="WP_306069073.1">
    <property type="nucleotide sequence ID" value="NZ_CP120988.1"/>
</dbReference>
<evidence type="ECO:0000313" key="4">
    <source>
        <dbReference type="EMBL" id="WLQ60717.1"/>
    </source>
</evidence>
<sequence>MRTHTSRRALRLASTLVAAGLALTAAPHALAATGDDGSAMKLTSQQAEKLASHMGVDVYGDRLKPINAGDDTTGDSDDAPVSGLDAAGTDASAPVTFTNTSALEGVRGIGATVPAGSDGSYFTVHSLGNVQLHKADGTTAWDRSNASLYTDWQAKPLRVWQVEPYPAHIMMGYSAVSPFTPASDQGFDTGDLTGDGTPDLVFSASVGSAPYRPITSPGSSLPTGTFVTVLDGKTGKMLWSKLYSYATSVKLVDGTLLVANAPTYNINAPAGETATLNGTRFSYADGALTPTTTWTYDTEQTGATWGALESAGGGRASVSWDLQKTATTPSSSRTLVLDVTDGSVSWHTDSTLYSRQLHLDTTRNRLVALEQADPTDGVRYEIVSYALGTGARATLDSRANAVPTAMTIGDLQGTAKTEYAVAESAFDSNLYVNSSTVRVLDGTTPDTALWSHTTKRNAENPEDGASTWRLDIVDGSLAASSQNDAGLDTAENAGGGGRADLTVFNGKGAVRWQHRDNTASPMFQQVFSDKSGQHVRVIDQEQNIRTFDLAKGAEQNLTPLQGDLSFAQALDVDGDKKQDVVTGGTSHGVWAYDGGSLLTGKPKKLWQATVTGQVHAIETGDVTGDSKPEIIVAADTATVVLDARTGKTLTTIAGGNSDGTFVRSVTVADVNGTGKDEILVPTDALRVYNGNGKKLWQYAAPADAGDVVFSDTTTADGRVYTQYSSVGAIGLDTASADGVALNGKNGNVRWTAAPKAPAQAVDGKIHGALLDHAVYASPDIPYADGHAVVYTWIVEAVPDFDSTSAASAFVVAEIRDGRTGELLHQKVTGSPWSHGNFFTGDANDGLLSTSFGTIRVFGADGQDGKGSVSAPLRTTQFITGPGGRKLLAGGVEGGVGAWDPAILTSGDSFSSAVGSGNASGGRNYLAADLDGDGAQEMISLNFNTTGYDRMAEELGGRVLSPDNNIHQMTTFKLS</sequence>
<dbReference type="Gene3D" id="2.130.10.10">
    <property type="entry name" value="YVTN repeat-like/Quinoprotein amine dehydrogenase"/>
    <property type="match status" value="1"/>
</dbReference>
<dbReference type="PROSITE" id="PS51318">
    <property type="entry name" value="TAT"/>
    <property type="match status" value="1"/>
</dbReference>
<protein>
    <submittedName>
        <fullName evidence="4">VCBS repeat-containing protein</fullName>
    </submittedName>
</protein>
<feature type="signal peptide" evidence="3">
    <location>
        <begin position="1"/>
        <end position="31"/>
    </location>
</feature>
<keyword evidence="5" id="KW-1185">Reference proteome</keyword>
<dbReference type="InterPro" id="IPR006311">
    <property type="entry name" value="TAT_signal"/>
</dbReference>
<dbReference type="InterPro" id="IPR028994">
    <property type="entry name" value="Integrin_alpha_N"/>
</dbReference>
<dbReference type="SUPFAM" id="SSF50998">
    <property type="entry name" value="Quinoprotein alcohol dehydrogenase-like"/>
    <property type="match status" value="1"/>
</dbReference>
<dbReference type="Pfam" id="PF13517">
    <property type="entry name" value="FG-GAP_3"/>
    <property type="match status" value="1"/>
</dbReference>
<name>A0ABY9J3G7_9ACTN</name>
<evidence type="ECO:0000313" key="5">
    <source>
        <dbReference type="Proteomes" id="UP001235744"/>
    </source>
</evidence>